<keyword evidence="1" id="KW-0378">Hydrolase</keyword>
<accession>A0ABT1VZ39</accession>
<evidence type="ECO:0000256" key="1">
    <source>
        <dbReference type="ARBA" id="ARBA00022801"/>
    </source>
</evidence>
<evidence type="ECO:0000259" key="2">
    <source>
        <dbReference type="PROSITE" id="PS50175"/>
    </source>
</evidence>
<dbReference type="CDD" id="cd05483">
    <property type="entry name" value="retropepsin_like_bacteria"/>
    <property type="match status" value="1"/>
</dbReference>
<comment type="caution">
    <text evidence="3">The sequence shown here is derived from an EMBL/GenBank/DDBJ whole genome shotgun (WGS) entry which is preliminary data.</text>
</comment>
<keyword evidence="4" id="KW-1185">Reference proteome</keyword>
<name>A0ABT1VZ39_9PROT</name>
<organism evidence="3 4">
    <name type="scientific">Rhizosaccharibacter radicis</name>
    <dbReference type="NCBI Taxonomy" id="2782605"/>
    <lineage>
        <taxon>Bacteria</taxon>
        <taxon>Pseudomonadati</taxon>
        <taxon>Pseudomonadota</taxon>
        <taxon>Alphaproteobacteria</taxon>
        <taxon>Acetobacterales</taxon>
        <taxon>Acetobacteraceae</taxon>
        <taxon>Rhizosaccharibacter</taxon>
    </lineage>
</organism>
<gene>
    <name evidence="3" type="ORF">NFI88_12250</name>
</gene>
<reference evidence="3 4" key="1">
    <citation type="submission" date="2022-06" db="EMBL/GenBank/DDBJ databases">
        <title>Rhizosaccharibacter gen. nov. sp. nov. KSS12, endophytic bacteria isolated from sugarcane.</title>
        <authorList>
            <person name="Pitiwittayakul N."/>
        </authorList>
    </citation>
    <scope>NUCLEOTIDE SEQUENCE [LARGE SCALE GENOMIC DNA]</scope>
    <source>
        <strain evidence="3 4">KSS12</strain>
    </source>
</reference>
<dbReference type="InterPro" id="IPR001995">
    <property type="entry name" value="Peptidase_A2_cat"/>
</dbReference>
<dbReference type="Gene3D" id="2.40.70.10">
    <property type="entry name" value="Acid Proteases"/>
    <property type="match status" value="2"/>
</dbReference>
<feature type="domain" description="Peptidase A2" evidence="2">
    <location>
        <begin position="84"/>
        <end position="169"/>
    </location>
</feature>
<dbReference type="InterPro" id="IPR021109">
    <property type="entry name" value="Peptidase_aspartic_dom_sf"/>
</dbReference>
<dbReference type="Pfam" id="PF13650">
    <property type="entry name" value="Asp_protease_2"/>
    <property type="match status" value="2"/>
</dbReference>
<dbReference type="RefSeq" id="WP_422920355.1">
    <property type="nucleotide sequence ID" value="NZ_JAMZEJ010000007.1"/>
</dbReference>
<protein>
    <submittedName>
        <fullName evidence="3">Retroviral-like aspartic protease family protein</fullName>
    </submittedName>
</protein>
<dbReference type="Proteomes" id="UP001524547">
    <property type="component" value="Unassembled WGS sequence"/>
</dbReference>
<proteinExistence type="predicted"/>
<dbReference type="PROSITE" id="PS50175">
    <property type="entry name" value="ASP_PROT_RETROV"/>
    <property type="match status" value="1"/>
</dbReference>
<evidence type="ECO:0000313" key="3">
    <source>
        <dbReference type="EMBL" id="MCQ8241609.1"/>
    </source>
</evidence>
<dbReference type="InterPro" id="IPR034122">
    <property type="entry name" value="Retropepsin-like_bacterial"/>
</dbReference>
<dbReference type="SUPFAM" id="SSF50630">
    <property type="entry name" value="Acid proteases"/>
    <property type="match status" value="2"/>
</dbReference>
<dbReference type="EMBL" id="JAMZEJ010000007">
    <property type="protein sequence ID" value="MCQ8241609.1"/>
    <property type="molecule type" value="Genomic_DNA"/>
</dbReference>
<evidence type="ECO:0000313" key="4">
    <source>
        <dbReference type="Proteomes" id="UP001524547"/>
    </source>
</evidence>
<sequence length="361" mass="38937">MLPAIRAGWRFFSSCISATAKSSPRRHRQGRAAGPPATVLLALLSAGCATEPRGRCTMVEQAVMPVVNNRRQPIVQATIDGRTVLFMVDTGARFSILSPQLVTELGLWPDENRKTRLLGAGGMIQAAPVEVRDMVIGGRHARHAEFLVAGGNIHVNDGRMFGGIFGGDFLASYDVDFDLPNKRIALYSEQNCGNHLDIGWPDPVYEMPFSLEHDTAIRVTMKANDHAFGAILDSGASGTILDLAAAQAAGVPASATAADRHFTSEGIDENQTRTVLHRFASMSIGAERRSPYPMAIGDIESGPLLGADFFRTHRIWVSYAHELLWIHPVGHVHQVEPAPAVVPIDPLHPLAAAAPVARDGR</sequence>